<name>A0AAD8W552_LOLMU</name>
<dbReference type="Pfam" id="PF00646">
    <property type="entry name" value="F-box"/>
    <property type="match status" value="1"/>
</dbReference>
<evidence type="ECO:0000313" key="2">
    <source>
        <dbReference type="EMBL" id="KAK1644101.1"/>
    </source>
</evidence>
<dbReference type="PROSITE" id="PS50181">
    <property type="entry name" value="FBOX"/>
    <property type="match status" value="1"/>
</dbReference>
<dbReference type="InterPro" id="IPR032675">
    <property type="entry name" value="LRR_dom_sf"/>
</dbReference>
<dbReference type="EMBL" id="JAUUTY010000004">
    <property type="protein sequence ID" value="KAK1644101.1"/>
    <property type="molecule type" value="Genomic_DNA"/>
</dbReference>
<sequence length="418" mass="48145">MSCRCKTAKASTTGCEDRLSALPDALLHHVIGFLEAAEAVRTCVLARRWRHLWRLIPRLRVTDVEAFRSVKKLKCFVDKLFLLRDTSFVLDECELDLRGLLRLDDTLVDLWIRRVLACRVRILQVHIYTNLPTNQGEPLVKLVDQPLISQHLVRVELGGVYLEERFLDFSSCPALEGLKFADCVLSTDRISSPQSLKHLSIMGCQFLWRDIPTHIFAPSLITLQLRDCLSMIPILESMPLLETASVNLGHGYEEYCEYCDNGGLEEYECDCCMSEMYRDNDRILDFSVVFEGLSNATCLELITSREMIIFKRDLRCCPTFSRLRSLSLIDWCLVADFKILLHFLHHTPVLEKLTLQLCKEPKWGIKLKANNFMERSLAMRQLKIVEVKCHIIDDRVHRLTKILSSCSISLAEINIKKL</sequence>
<feature type="domain" description="F-box" evidence="1">
    <location>
        <begin position="16"/>
        <end position="70"/>
    </location>
</feature>
<dbReference type="SUPFAM" id="SSF52047">
    <property type="entry name" value="RNI-like"/>
    <property type="match status" value="1"/>
</dbReference>
<gene>
    <name evidence="2" type="ORF">QYE76_061906</name>
</gene>
<comment type="caution">
    <text evidence="2">The sequence shown here is derived from an EMBL/GenBank/DDBJ whole genome shotgun (WGS) entry which is preliminary data.</text>
</comment>
<dbReference type="PANTHER" id="PTHR34223:SF105">
    <property type="entry name" value="F-BOX DOMAIN-CONTAINING PROTEIN"/>
    <property type="match status" value="1"/>
</dbReference>
<dbReference type="InterPro" id="IPR053197">
    <property type="entry name" value="F-box_SCFL_complex_component"/>
</dbReference>
<keyword evidence="3" id="KW-1185">Reference proteome</keyword>
<evidence type="ECO:0000259" key="1">
    <source>
        <dbReference type="PROSITE" id="PS50181"/>
    </source>
</evidence>
<dbReference type="PANTHER" id="PTHR34223">
    <property type="entry name" value="OS11G0201299 PROTEIN"/>
    <property type="match status" value="1"/>
</dbReference>
<dbReference type="Proteomes" id="UP001231189">
    <property type="component" value="Unassembled WGS sequence"/>
</dbReference>
<protein>
    <recommendedName>
        <fullName evidence="1">F-box domain-containing protein</fullName>
    </recommendedName>
</protein>
<dbReference type="CDD" id="cd22160">
    <property type="entry name" value="F-box_AtFBL13-like"/>
    <property type="match status" value="1"/>
</dbReference>
<dbReference type="Gene3D" id="3.80.10.10">
    <property type="entry name" value="Ribonuclease Inhibitor"/>
    <property type="match status" value="1"/>
</dbReference>
<accession>A0AAD8W552</accession>
<dbReference type="InterPro" id="IPR053781">
    <property type="entry name" value="F-box_AtFBL13-like"/>
</dbReference>
<reference evidence="2" key="1">
    <citation type="submission" date="2023-07" db="EMBL/GenBank/DDBJ databases">
        <title>A chromosome-level genome assembly of Lolium multiflorum.</title>
        <authorList>
            <person name="Chen Y."/>
            <person name="Copetti D."/>
            <person name="Kolliker R."/>
            <person name="Studer B."/>
        </authorList>
    </citation>
    <scope>NUCLEOTIDE SEQUENCE</scope>
    <source>
        <strain evidence="2">02402/16</strain>
        <tissue evidence="2">Leaf</tissue>
    </source>
</reference>
<organism evidence="2 3">
    <name type="scientific">Lolium multiflorum</name>
    <name type="common">Italian ryegrass</name>
    <name type="synonym">Lolium perenne subsp. multiflorum</name>
    <dbReference type="NCBI Taxonomy" id="4521"/>
    <lineage>
        <taxon>Eukaryota</taxon>
        <taxon>Viridiplantae</taxon>
        <taxon>Streptophyta</taxon>
        <taxon>Embryophyta</taxon>
        <taxon>Tracheophyta</taxon>
        <taxon>Spermatophyta</taxon>
        <taxon>Magnoliopsida</taxon>
        <taxon>Liliopsida</taxon>
        <taxon>Poales</taxon>
        <taxon>Poaceae</taxon>
        <taxon>BOP clade</taxon>
        <taxon>Pooideae</taxon>
        <taxon>Poodae</taxon>
        <taxon>Poeae</taxon>
        <taxon>Poeae Chloroplast Group 2 (Poeae type)</taxon>
        <taxon>Loliodinae</taxon>
        <taxon>Loliinae</taxon>
        <taxon>Lolium</taxon>
    </lineage>
</organism>
<dbReference type="InterPro" id="IPR036047">
    <property type="entry name" value="F-box-like_dom_sf"/>
</dbReference>
<proteinExistence type="predicted"/>
<dbReference type="AlphaFoldDB" id="A0AAD8W552"/>
<evidence type="ECO:0000313" key="3">
    <source>
        <dbReference type="Proteomes" id="UP001231189"/>
    </source>
</evidence>
<dbReference type="SUPFAM" id="SSF81383">
    <property type="entry name" value="F-box domain"/>
    <property type="match status" value="1"/>
</dbReference>
<dbReference type="InterPro" id="IPR001810">
    <property type="entry name" value="F-box_dom"/>
</dbReference>